<keyword evidence="3" id="KW-0479">Metal-binding</keyword>
<comment type="similarity">
    <text evidence="2">Belongs to the Nudix hydrolase family.</text>
</comment>
<evidence type="ECO:0000256" key="1">
    <source>
        <dbReference type="ARBA" id="ARBA00001946"/>
    </source>
</evidence>
<dbReference type="CDD" id="cd18882">
    <property type="entry name" value="NUDIX_Hydrolase"/>
    <property type="match status" value="1"/>
</dbReference>
<dbReference type="HOGENOM" id="CLU_037162_21_1_3"/>
<dbReference type="GO" id="GO:0016818">
    <property type="term" value="F:hydrolase activity, acting on acid anhydrides, in phosphorus-containing anhydrides"/>
    <property type="evidence" value="ECO:0007669"/>
    <property type="project" value="TreeGrafter"/>
</dbReference>
<reference evidence="8" key="1">
    <citation type="journal article" date="2011" name="MBio">
        <title>Novel metabolic attributes of the genus Cyanothece, comprising a group of unicellular nitrogen-fixing Cyanobacteria.</title>
        <authorList>
            <person name="Bandyopadhyay A."/>
            <person name="Elvitigala T."/>
            <person name="Welsh E."/>
            <person name="Stockel J."/>
            <person name="Liberton M."/>
            <person name="Min H."/>
            <person name="Sherman L.A."/>
            <person name="Pakrasi H.B."/>
        </authorList>
    </citation>
    <scope>NUCLEOTIDE SEQUENCE [LARGE SCALE GENOMIC DNA]</scope>
    <source>
        <strain evidence="8">PCC 8801</strain>
    </source>
</reference>
<sequence length="154" mass="17362">MSSFSPTKATPNNTPPQVALAILEQKGGFLMQLRDDLPTILYPGHWGLFGGHLEEGETPEEGLKRELMEEINYIPPNPTLFRVQEEPTIIRYFYYASLTVPLEALNLQEGMDLALVSVESIQQGQCYSAKIDQVRPLGLVHRSILLDFFKSQVK</sequence>
<evidence type="ECO:0000256" key="4">
    <source>
        <dbReference type="ARBA" id="ARBA00022801"/>
    </source>
</evidence>
<keyword evidence="5" id="KW-0460">Magnesium</keyword>
<dbReference type="PROSITE" id="PS51462">
    <property type="entry name" value="NUDIX"/>
    <property type="match status" value="1"/>
</dbReference>
<dbReference type="EMBL" id="CP001287">
    <property type="protein sequence ID" value="ACK65642.1"/>
    <property type="molecule type" value="Genomic_DNA"/>
</dbReference>
<dbReference type="AlphaFoldDB" id="B7JVV3"/>
<proteinExistence type="inferred from homology"/>
<keyword evidence="4 7" id="KW-0378">Hydrolase</keyword>
<dbReference type="Pfam" id="PF00293">
    <property type="entry name" value="NUDIX"/>
    <property type="match status" value="1"/>
</dbReference>
<dbReference type="PROSITE" id="PS00893">
    <property type="entry name" value="NUDIX_BOX"/>
    <property type="match status" value="1"/>
</dbReference>
<feature type="domain" description="Nudix hydrolase" evidence="6">
    <location>
        <begin position="12"/>
        <end position="139"/>
    </location>
</feature>
<dbReference type="OrthoDB" id="161692at2"/>
<evidence type="ECO:0000256" key="3">
    <source>
        <dbReference type="ARBA" id="ARBA00022723"/>
    </source>
</evidence>
<dbReference type="SUPFAM" id="SSF55811">
    <property type="entry name" value="Nudix"/>
    <property type="match status" value="1"/>
</dbReference>
<dbReference type="eggNOG" id="COG1051">
    <property type="taxonomic scope" value="Bacteria"/>
</dbReference>
<dbReference type="KEGG" id="cyp:PCC8801_1590"/>
<evidence type="ECO:0000313" key="7">
    <source>
        <dbReference type="EMBL" id="ACK65642.1"/>
    </source>
</evidence>
<dbReference type="Gene3D" id="3.90.79.10">
    <property type="entry name" value="Nucleoside Triphosphate Pyrophosphohydrolase"/>
    <property type="match status" value="1"/>
</dbReference>
<dbReference type="PANTHER" id="PTHR43758:SF8">
    <property type="entry name" value="8-OXO-DGTP DIPHOSPHATASE YTKD-RELATED"/>
    <property type="match status" value="1"/>
</dbReference>
<keyword evidence="8" id="KW-1185">Reference proteome</keyword>
<evidence type="ECO:0000313" key="8">
    <source>
        <dbReference type="Proteomes" id="UP000008204"/>
    </source>
</evidence>
<comment type="cofactor">
    <cofactor evidence="1">
        <name>Mg(2+)</name>
        <dbReference type="ChEBI" id="CHEBI:18420"/>
    </cofactor>
</comment>
<accession>B7JVV3</accession>
<protein>
    <submittedName>
        <fullName evidence="7">NUDIX hydrolase</fullName>
    </submittedName>
</protein>
<dbReference type="InterPro" id="IPR015797">
    <property type="entry name" value="NUDIX_hydrolase-like_dom_sf"/>
</dbReference>
<organism evidence="7 8">
    <name type="scientific">Rippkaea orientalis (strain PCC 8801 / RF-1)</name>
    <name type="common">Cyanothece sp. (strain PCC 8801)</name>
    <dbReference type="NCBI Taxonomy" id="41431"/>
    <lineage>
        <taxon>Bacteria</taxon>
        <taxon>Bacillati</taxon>
        <taxon>Cyanobacteriota</taxon>
        <taxon>Cyanophyceae</taxon>
        <taxon>Oscillatoriophycideae</taxon>
        <taxon>Chroococcales</taxon>
        <taxon>Aphanothecaceae</taxon>
        <taxon>Rippkaea</taxon>
        <taxon>Rippkaea orientalis</taxon>
    </lineage>
</organism>
<dbReference type="Proteomes" id="UP000008204">
    <property type="component" value="Chromosome"/>
</dbReference>
<dbReference type="InterPro" id="IPR000086">
    <property type="entry name" value="NUDIX_hydrolase_dom"/>
</dbReference>
<name>B7JVV3_RIPO1</name>
<dbReference type="STRING" id="41431.PCC8801_1590"/>
<evidence type="ECO:0000256" key="5">
    <source>
        <dbReference type="ARBA" id="ARBA00022842"/>
    </source>
</evidence>
<dbReference type="GO" id="GO:0005737">
    <property type="term" value="C:cytoplasm"/>
    <property type="evidence" value="ECO:0007669"/>
    <property type="project" value="TreeGrafter"/>
</dbReference>
<evidence type="ECO:0000259" key="6">
    <source>
        <dbReference type="PROSITE" id="PS51462"/>
    </source>
</evidence>
<dbReference type="GO" id="GO:0046872">
    <property type="term" value="F:metal ion binding"/>
    <property type="evidence" value="ECO:0007669"/>
    <property type="project" value="UniProtKB-KW"/>
</dbReference>
<dbReference type="RefSeq" id="WP_012594915.1">
    <property type="nucleotide sequence ID" value="NC_011726.1"/>
</dbReference>
<evidence type="ECO:0000256" key="2">
    <source>
        <dbReference type="ARBA" id="ARBA00005582"/>
    </source>
</evidence>
<dbReference type="InterPro" id="IPR020084">
    <property type="entry name" value="NUDIX_hydrolase_CS"/>
</dbReference>
<gene>
    <name evidence="7" type="ordered locus">PCC8801_1590</name>
</gene>
<dbReference type="PANTHER" id="PTHR43758">
    <property type="entry name" value="7,8-DIHYDRO-8-OXOGUANINE TRIPHOSPHATASE"/>
    <property type="match status" value="1"/>
</dbReference>